<dbReference type="Gene3D" id="3.20.20.80">
    <property type="entry name" value="Glycosidases"/>
    <property type="match status" value="1"/>
</dbReference>
<dbReference type="PANTHER" id="PTHR43405">
    <property type="entry name" value="GLYCOSYL HYDROLASE DIGH"/>
    <property type="match status" value="1"/>
</dbReference>
<dbReference type="SUPFAM" id="SSF51445">
    <property type="entry name" value="(Trans)glycosidases"/>
    <property type="match status" value="1"/>
</dbReference>
<accession>A0A2W4WH37</accession>
<evidence type="ECO:0000256" key="1">
    <source>
        <dbReference type="ARBA" id="ARBA00022729"/>
    </source>
</evidence>
<dbReference type="InterPro" id="IPR052177">
    <property type="entry name" value="Divisome_Glycosyl_Hydrolase"/>
</dbReference>
<feature type="domain" description="Glycosyl hydrolase-like 10" evidence="3">
    <location>
        <begin position="69"/>
        <end position="373"/>
    </location>
</feature>
<reference evidence="4 5" key="2">
    <citation type="submission" date="2018-06" db="EMBL/GenBank/DDBJ databases">
        <title>Metagenomic assembly of (sub)arctic Cyanobacteria and their associated microbiome from non-axenic cultures.</title>
        <authorList>
            <person name="Baurain D."/>
        </authorList>
    </citation>
    <scope>NUCLEOTIDE SEQUENCE [LARGE SCALE GENOMIC DNA]</scope>
    <source>
        <strain evidence="4">ULC066bin1</strain>
    </source>
</reference>
<dbReference type="Proteomes" id="UP000249467">
    <property type="component" value="Unassembled WGS sequence"/>
</dbReference>
<gene>
    <name evidence="4" type="ORF">DCF19_04270</name>
</gene>
<comment type="caution">
    <text evidence="4">The sequence shown here is derived from an EMBL/GenBank/DDBJ whole genome shotgun (WGS) entry which is preliminary data.</text>
</comment>
<dbReference type="Pfam" id="PF02638">
    <property type="entry name" value="GHL10"/>
    <property type="match status" value="1"/>
</dbReference>
<proteinExistence type="predicted"/>
<reference evidence="4 5" key="1">
    <citation type="submission" date="2018-04" db="EMBL/GenBank/DDBJ databases">
        <authorList>
            <person name="Go L.Y."/>
            <person name="Mitchell J.A."/>
        </authorList>
    </citation>
    <scope>NUCLEOTIDE SEQUENCE [LARGE SCALE GENOMIC DNA]</scope>
    <source>
        <strain evidence="4">ULC066bin1</strain>
    </source>
</reference>
<organism evidence="4 5">
    <name type="scientific">Pseudanabaena frigida</name>
    <dbReference type="NCBI Taxonomy" id="945775"/>
    <lineage>
        <taxon>Bacteria</taxon>
        <taxon>Bacillati</taxon>
        <taxon>Cyanobacteriota</taxon>
        <taxon>Cyanophyceae</taxon>
        <taxon>Pseudanabaenales</taxon>
        <taxon>Pseudanabaenaceae</taxon>
        <taxon>Pseudanabaena</taxon>
    </lineage>
</organism>
<keyword evidence="1" id="KW-0732">Signal</keyword>
<feature type="compositionally biased region" description="Polar residues" evidence="2">
    <location>
        <begin position="50"/>
        <end position="65"/>
    </location>
</feature>
<evidence type="ECO:0000259" key="3">
    <source>
        <dbReference type="Pfam" id="PF02638"/>
    </source>
</evidence>
<dbReference type="InterPro" id="IPR003790">
    <property type="entry name" value="GHL10"/>
</dbReference>
<evidence type="ECO:0000313" key="4">
    <source>
        <dbReference type="EMBL" id="PZO43850.1"/>
    </source>
</evidence>
<dbReference type="InterPro" id="IPR017853">
    <property type="entry name" value="GH"/>
</dbReference>
<evidence type="ECO:0000313" key="5">
    <source>
        <dbReference type="Proteomes" id="UP000249467"/>
    </source>
</evidence>
<feature type="region of interest" description="Disordered" evidence="2">
    <location>
        <begin position="43"/>
        <end position="65"/>
    </location>
</feature>
<sequence length="426" mass="48988">MGKINSVSWQARLRFLVLAFLGLAIALTLNFPFWALAQTSTTNNTASNSVESPTTRPSTPAIRPTNNNELRGIWLTNVDSDVLLSTQNLQQAIKRLKRLKFNTLYPTVWNGGYTLYPSQVAQKTFGADIDPTPEFKSRDMLAETIELGHDQNFAVIPWFEYGLMTEEGSELMRQHPDWVTNRLDGSQVFLHGEYDEHRLVWLNPARPEVQKFLTDLIVEVVTKYNVDGIQLDDHFGMPSELGYDDYTIALYKKEHFGKLPPEDFKDPSWMQWRSKYLTILMSKISRAVKAVKPNCLVSLSPNPKEFSFSKYLQDWYSWVYLGYVDELIVQVYRDNIENYQIELQRPEWQEIRHKIPVAVGILTGLRIQNVDMRQIKGQVKIARELSFDGFSFFFYGTLGNRDSSFESLLFTPAARPDLKNIASVGS</sequence>
<protein>
    <recommendedName>
        <fullName evidence="3">Glycosyl hydrolase-like 10 domain-containing protein</fullName>
    </recommendedName>
</protein>
<evidence type="ECO:0000256" key="2">
    <source>
        <dbReference type="SAM" id="MobiDB-lite"/>
    </source>
</evidence>
<dbReference type="AlphaFoldDB" id="A0A2W4WH37"/>
<name>A0A2W4WH37_9CYAN</name>
<dbReference type="EMBL" id="QBML01000004">
    <property type="protein sequence ID" value="PZO43850.1"/>
    <property type="molecule type" value="Genomic_DNA"/>
</dbReference>
<dbReference type="PANTHER" id="PTHR43405:SF1">
    <property type="entry name" value="GLYCOSYL HYDROLASE DIGH"/>
    <property type="match status" value="1"/>
</dbReference>